<dbReference type="RefSeq" id="WP_108213343.1">
    <property type="nucleotide sequence ID" value="NZ_QBKI01000011.1"/>
</dbReference>
<sequence length="258" mass="29091">MTKYIQITKASYANAWYKNRIGMLYPVVESTDTHYQIDLPYSKVHIYKSDCEEVALPTITEQPVCLDGDMGHLHTNKALRDLAHQVAQEYKASTGGNYWEFKEVFWNGCKAMEQVGKPNPAGAHLITTAQADTLVQAVKILEMRGEHSMAAMLRKDFPAVFAPAKTYRVGQRFAKENEVYMMCRTGVNQVCLICLEDGIYYNNPLDVTDDTNITQHEFNLVAGGNGERFTLLPDTTALEEFNDYDNFLPNALKGGRDV</sequence>
<dbReference type="EMBL" id="QBKI01000011">
    <property type="protein sequence ID" value="PTX14416.1"/>
    <property type="molecule type" value="Genomic_DNA"/>
</dbReference>
<protein>
    <submittedName>
        <fullName evidence="1">Uncharacterized protein</fullName>
    </submittedName>
</protein>
<dbReference type="Proteomes" id="UP000244225">
    <property type="component" value="Unassembled WGS sequence"/>
</dbReference>
<comment type="caution">
    <text evidence="1">The sequence shown here is derived from an EMBL/GenBank/DDBJ whole genome shotgun (WGS) entry which is preliminary data.</text>
</comment>
<name>A0A2T5YD25_9BACT</name>
<dbReference type="AlphaFoldDB" id="A0A2T5YD25"/>
<gene>
    <name evidence="1" type="ORF">C8N40_11181</name>
</gene>
<accession>A0A2T5YD25</accession>
<evidence type="ECO:0000313" key="1">
    <source>
        <dbReference type="EMBL" id="PTX14416.1"/>
    </source>
</evidence>
<reference evidence="1 2" key="1">
    <citation type="submission" date="2018-04" db="EMBL/GenBank/DDBJ databases">
        <title>Genomic Encyclopedia of Archaeal and Bacterial Type Strains, Phase II (KMG-II): from individual species to whole genera.</title>
        <authorList>
            <person name="Goeker M."/>
        </authorList>
    </citation>
    <scope>NUCLEOTIDE SEQUENCE [LARGE SCALE GENOMIC DNA]</scope>
    <source>
        <strain evidence="1 2">DSM 100162</strain>
    </source>
</reference>
<proteinExistence type="predicted"/>
<organism evidence="1 2">
    <name type="scientific">Pontibacter mucosus</name>
    <dbReference type="NCBI Taxonomy" id="1649266"/>
    <lineage>
        <taxon>Bacteria</taxon>
        <taxon>Pseudomonadati</taxon>
        <taxon>Bacteroidota</taxon>
        <taxon>Cytophagia</taxon>
        <taxon>Cytophagales</taxon>
        <taxon>Hymenobacteraceae</taxon>
        <taxon>Pontibacter</taxon>
    </lineage>
</organism>
<keyword evidence="2" id="KW-1185">Reference proteome</keyword>
<evidence type="ECO:0000313" key="2">
    <source>
        <dbReference type="Proteomes" id="UP000244225"/>
    </source>
</evidence>